<dbReference type="GO" id="GO:0005524">
    <property type="term" value="F:ATP binding"/>
    <property type="evidence" value="ECO:0007669"/>
    <property type="project" value="InterPro"/>
</dbReference>
<dbReference type="InterPro" id="IPR001752">
    <property type="entry name" value="Kinesin_motor_dom"/>
</dbReference>
<dbReference type="OrthoDB" id="430415at2759"/>
<dbReference type="AlphaFoldDB" id="A0A1Q9EX06"/>
<dbReference type="GO" id="GO:0007018">
    <property type="term" value="P:microtubule-based movement"/>
    <property type="evidence" value="ECO:0007669"/>
    <property type="project" value="InterPro"/>
</dbReference>
<dbReference type="GO" id="GO:0016887">
    <property type="term" value="F:ATP hydrolysis activity"/>
    <property type="evidence" value="ECO:0007669"/>
    <property type="project" value="TreeGrafter"/>
</dbReference>
<dbReference type="InterPro" id="IPR036961">
    <property type="entry name" value="Kinesin_motor_dom_sf"/>
</dbReference>
<dbReference type="GO" id="GO:0005874">
    <property type="term" value="C:microtubule"/>
    <property type="evidence" value="ECO:0007669"/>
    <property type="project" value="TreeGrafter"/>
</dbReference>
<comment type="caution">
    <text evidence="3">The sequence shown here is derived from an EMBL/GenBank/DDBJ whole genome shotgun (WGS) entry which is preliminary data.</text>
</comment>
<dbReference type="SUPFAM" id="SSF52540">
    <property type="entry name" value="P-loop containing nucleoside triphosphate hydrolases"/>
    <property type="match status" value="2"/>
</dbReference>
<gene>
    <name evidence="3" type="ORF">AK812_SmicGene4187</name>
</gene>
<evidence type="ECO:0000313" key="4">
    <source>
        <dbReference type="Proteomes" id="UP000186817"/>
    </source>
</evidence>
<dbReference type="Pfam" id="PF00225">
    <property type="entry name" value="Kinesin"/>
    <property type="match status" value="1"/>
</dbReference>
<feature type="region of interest" description="Disordered" evidence="1">
    <location>
        <begin position="383"/>
        <end position="451"/>
    </location>
</feature>
<organism evidence="3 4">
    <name type="scientific">Symbiodinium microadriaticum</name>
    <name type="common">Dinoflagellate</name>
    <name type="synonym">Zooxanthella microadriatica</name>
    <dbReference type="NCBI Taxonomy" id="2951"/>
    <lineage>
        <taxon>Eukaryota</taxon>
        <taxon>Sar</taxon>
        <taxon>Alveolata</taxon>
        <taxon>Dinophyceae</taxon>
        <taxon>Suessiales</taxon>
        <taxon>Symbiodiniaceae</taxon>
        <taxon>Symbiodinium</taxon>
    </lineage>
</organism>
<dbReference type="InterPro" id="IPR027640">
    <property type="entry name" value="Kinesin-like_fam"/>
</dbReference>
<reference evidence="3 4" key="1">
    <citation type="submission" date="2016-02" db="EMBL/GenBank/DDBJ databases">
        <title>Genome analysis of coral dinoflagellate symbionts highlights evolutionary adaptations to a symbiotic lifestyle.</title>
        <authorList>
            <person name="Aranda M."/>
            <person name="Li Y."/>
            <person name="Liew Y.J."/>
            <person name="Baumgarten S."/>
            <person name="Simakov O."/>
            <person name="Wilson M."/>
            <person name="Piel J."/>
            <person name="Ashoor H."/>
            <person name="Bougouffa S."/>
            <person name="Bajic V.B."/>
            <person name="Ryu T."/>
            <person name="Ravasi T."/>
            <person name="Bayer T."/>
            <person name="Micklem G."/>
            <person name="Kim H."/>
            <person name="Bhak J."/>
            <person name="Lajeunesse T.C."/>
            <person name="Voolstra C.R."/>
        </authorList>
    </citation>
    <scope>NUCLEOTIDE SEQUENCE [LARGE SCALE GENOMIC DNA]</scope>
    <source>
        <strain evidence="3 4">CCMP2467</strain>
    </source>
</reference>
<feature type="domain" description="Kinesin motor" evidence="2">
    <location>
        <begin position="452"/>
        <end position="598"/>
    </location>
</feature>
<accession>A0A1Q9EX06</accession>
<evidence type="ECO:0000259" key="2">
    <source>
        <dbReference type="Pfam" id="PF00225"/>
    </source>
</evidence>
<evidence type="ECO:0000313" key="3">
    <source>
        <dbReference type="EMBL" id="OLQ11974.1"/>
    </source>
</evidence>
<sequence length="638" mass="69534">MPSDEKIRQVSVALRLRGDSRGEVFSAEATMPRLNDLRAGDAWYFDHVYQPCSANSEIFETSVQPSVASVCRGGGGIILAGGVAETGRMLTSQDMSGPTLQREIAAVEQALSTEIRRRSDLEARLAATVDAEVRKAVREAAGAIEAQLSSGYRRHVDDMSTRLLVAERSLGALRTRLETEVGRKELGAKSVSEVSDRHISWLEARVTELELKGHDTLPMEVARQLQLMRQQLLDEAASRWADVAGPLQVGTAENRQRVDALEQWLREALAPELVRLQLDLASEHRCRERLESVVNKQLALSKTLERARAVSVSPRLSHAPQAAPEPPSKPTTRTITVSTAPPVAAPRTQASSEGLPVSTVEIVPAEPLPAGGSFASTAAAPQDVASPATAKELGAQSDSVDRVVSSEDVALPSDARPVSAAAPVEMADTSGQGEPLPPVPSASSHNAGDDDSLLGRAVQQIFAEICTQRSRRYWLHVSYVEVTATRMWDLLASGREVKLDERHRAKEISRRAVRHGPEDIGDCLNEGNQCRSRSHLQRELKAGSHSVFMLDMDMEFRSAGETKMQKSTLTLVDLHGLDSASMSEAIGREASRKEIGLLGRALRRLSGPLWALLRRPLESTTELEQPWEVLTRIPKRGL</sequence>
<proteinExistence type="predicted"/>
<feature type="region of interest" description="Disordered" evidence="1">
    <location>
        <begin position="311"/>
        <end position="335"/>
    </location>
</feature>
<dbReference type="Gene3D" id="3.40.850.10">
    <property type="entry name" value="Kinesin motor domain"/>
    <property type="match status" value="2"/>
</dbReference>
<name>A0A1Q9EX06_SYMMI</name>
<dbReference type="GO" id="GO:0003777">
    <property type="term" value="F:microtubule motor activity"/>
    <property type="evidence" value="ECO:0007669"/>
    <property type="project" value="InterPro"/>
</dbReference>
<dbReference type="GO" id="GO:0008017">
    <property type="term" value="F:microtubule binding"/>
    <property type="evidence" value="ECO:0007669"/>
    <property type="project" value="InterPro"/>
</dbReference>
<protein>
    <recommendedName>
        <fullName evidence="2">Kinesin motor domain-containing protein</fullName>
    </recommendedName>
</protein>
<dbReference type="InterPro" id="IPR027417">
    <property type="entry name" value="P-loop_NTPase"/>
</dbReference>
<dbReference type="GO" id="GO:0005871">
    <property type="term" value="C:kinesin complex"/>
    <property type="evidence" value="ECO:0007669"/>
    <property type="project" value="TreeGrafter"/>
</dbReference>
<dbReference type="EMBL" id="LSRX01000051">
    <property type="protein sequence ID" value="OLQ11974.1"/>
    <property type="molecule type" value="Genomic_DNA"/>
</dbReference>
<evidence type="ECO:0000256" key="1">
    <source>
        <dbReference type="SAM" id="MobiDB-lite"/>
    </source>
</evidence>
<keyword evidence="4" id="KW-1185">Reference proteome</keyword>
<dbReference type="Proteomes" id="UP000186817">
    <property type="component" value="Unassembled WGS sequence"/>
</dbReference>
<dbReference type="PANTHER" id="PTHR24115">
    <property type="entry name" value="KINESIN-RELATED"/>
    <property type="match status" value="1"/>
</dbReference>